<protein>
    <recommendedName>
        <fullName evidence="3">Endonuclease/exonuclease/phosphatase domain-containing protein</fullName>
    </recommendedName>
</protein>
<evidence type="ECO:0000313" key="2">
    <source>
        <dbReference type="Proteomes" id="UP000762676"/>
    </source>
</evidence>
<organism evidence="1 2">
    <name type="scientific">Elysia marginata</name>
    <dbReference type="NCBI Taxonomy" id="1093978"/>
    <lineage>
        <taxon>Eukaryota</taxon>
        <taxon>Metazoa</taxon>
        <taxon>Spiralia</taxon>
        <taxon>Lophotrochozoa</taxon>
        <taxon>Mollusca</taxon>
        <taxon>Gastropoda</taxon>
        <taxon>Heterobranchia</taxon>
        <taxon>Euthyneura</taxon>
        <taxon>Panpulmonata</taxon>
        <taxon>Sacoglossa</taxon>
        <taxon>Placobranchoidea</taxon>
        <taxon>Plakobranchidae</taxon>
        <taxon>Elysia</taxon>
    </lineage>
</organism>
<evidence type="ECO:0000313" key="1">
    <source>
        <dbReference type="EMBL" id="GFR73078.1"/>
    </source>
</evidence>
<evidence type="ECO:0008006" key="3">
    <source>
        <dbReference type="Google" id="ProtNLM"/>
    </source>
</evidence>
<dbReference type="EMBL" id="BMAT01007869">
    <property type="protein sequence ID" value="GFR73078.1"/>
    <property type="molecule type" value="Genomic_DNA"/>
</dbReference>
<accession>A0AAV4FII2</accession>
<comment type="caution">
    <text evidence="1">The sequence shown here is derived from an EMBL/GenBank/DDBJ whole genome shotgun (WGS) entry which is preliminary data.</text>
</comment>
<proteinExistence type="predicted"/>
<sequence length="163" mass="18442">MYEQNHDNAEPVTPKRFRVCFTIVALDIKPGGDRPRQSASQVAYTEGLHFEPEVKQHNFIVEGDLNINSPSWGYNTLGWEEEKAEDWDIDSQLILLDPANDPPTFNSVTWRTSSISDIAFATEEFKEGPKELWGPSWNAATTNHLSSLYNIENETTVTVLGRT</sequence>
<dbReference type="AlphaFoldDB" id="A0AAV4FII2"/>
<name>A0AAV4FII2_9GAST</name>
<dbReference type="Gene3D" id="3.60.10.10">
    <property type="entry name" value="Endonuclease/exonuclease/phosphatase"/>
    <property type="match status" value="1"/>
</dbReference>
<dbReference type="InterPro" id="IPR036691">
    <property type="entry name" value="Endo/exonu/phosph_ase_sf"/>
</dbReference>
<keyword evidence="2" id="KW-1185">Reference proteome</keyword>
<reference evidence="1 2" key="1">
    <citation type="journal article" date="2021" name="Elife">
        <title>Chloroplast acquisition without the gene transfer in kleptoplastic sea slugs, Plakobranchus ocellatus.</title>
        <authorList>
            <person name="Maeda T."/>
            <person name="Takahashi S."/>
            <person name="Yoshida T."/>
            <person name="Shimamura S."/>
            <person name="Takaki Y."/>
            <person name="Nagai Y."/>
            <person name="Toyoda A."/>
            <person name="Suzuki Y."/>
            <person name="Arimoto A."/>
            <person name="Ishii H."/>
            <person name="Satoh N."/>
            <person name="Nishiyama T."/>
            <person name="Hasebe M."/>
            <person name="Maruyama T."/>
            <person name="Minagawa J."/>
            <person name="Obokata J."/>
            <person name="Shigenobu S."/>
        </authorList>
    </citation>
    <scope>NUCLEOTIDE SEQUENCE [LARGE SCALE GENOMIC DNA]</scope>
</reference>
<dbReference type="Proteomes" id="UP000762676">
    <property type="component" value="Unassembled WGS sequence"/>
</dbReference>
<gene>
    <name evidence="1" type="ORF">ElyMa_003857100</name>
</gene>
<dbReference type="SUPFAM" id="SSF56219">
    <property type="entry name" value="DNase I-like"/>
    <property type="match status" value="1"/>
</dbReference>